<evidence type="ECO:0000256" key="1">
    <source>
        <dbReference type="ARBA" id="ARBA00023125"/>
    </source>
</evidence>
<dbReference type="Gene3D" id="1.10.357.10">
    <property type="entry name" value="Tetracycline Repressor, domain 2"/>
    <property type="match status" value="1"/>
</dbReference>
<dbReference type="AlphaFoldDB" id="A0A1T4STK4"/>
<feature type="DNA-binding region" description="H-T-H motif" evidence="2">
    <location>
        <begin position="23"/>
        <end position="42"/>
    </location>
</feature>
<gene>
    <name evidence="4" type="ORF">SAMN02745673_03912</name>
</gene>
<dbReference type="InterPro" id="IPR041678">
    <property type="entry name" value="TetR_C_16"/>
</dbReference>
<evidence type="ECO:0000313" key="4">
    <source>
        <dbReference type="EMBL" id="SKA31221.1"/>
    </source>
</evidence>
<dbReference type="GO" id="GO:0003700">
    <property type="term" value="F:DNA-binding transcription factor activity"/>
    <property type="evidence" value="ECO:0007669"/>
    <property type="project" value="TreeGrafter"/>
</dbReference>
<reference evidence="4 5" key="1">
    <citation type="submission" date="2017-02" db="EMBL/GenBank/DDBJ databases">
        <authorList>
            <person name="Peterson S.W."/>
        </authorList>
    </citation>
    <scope>NUCLEOTIDE SEQUENCE [LARGE SCALE GENOMIC DNA]</scope>
    <source>
        <strain evidence="4 5">DSM 45154</strain>
    </source>
</reference>
<dbReference type="PRINTS" id="PR00455">
    <property type="entry name" value="HTHTETR"/>
</dbReference>
<dbReference type="SUPFAM" id="SSF46689">
    <property type="entry name" value="Homeodomain-like"/>
    <property type="match status" value="1"/>
</dbReference>
<organism evidence="4 5">
    <name type="scientific">Marinactinospora thermotolerans DSM 45154</name>
    <dbReference type="NCBI Taxonomy" id="1122192"/>
    <lineage>
        <taxon>Bacteria</taxon>
        <taxon>Bacillati</taxon>
        <taxon>Actinomycetota</taxon>
        <taxon>Actinomycetes</taxon>
        <taxon>Streptosporangiales</taxon>
        <taxon>Nocardiopsidaceae</taxon>
        <taxon>Marinactinospora</taxon>
    </lineage>
</organism>
<evidence type="ECO:0000256" key="2">
    <source>
        <dbReference type="PROSITE-ProRule" id="PRU00335"/>
    </source>
</evidence>
<dbReference type="InterPro" id="IPR050109">
    <property type="entry name" value="HTH-type_TetR-like_transc_reg"/>
</dbReference>
<dbReference type="Pfam" id="PF17920">
    <property type="entry name" value="TetR_C_16"/>
    <property type="match status" value="1"/>
</dbReference>
<dbReference type="SUPFAM" id="SSF48498">
    <property type="entry name" value="Tetracyclin repressor-like, C-terminal domain"/>
    <property type="match status" value="1"/>
</dbReference>
<dbReference type="Proteomes" id="UP000190637">
    <property type="component" value="Unassembled WGS sequence"/>
</dbReference>
<protein>
    <submittedName>
        <fullName evidence="4">Transcriptional regulator, TetR family</fullName>
    </submittedName>
</protein>
<proteinExistence type="predicted"/>
<dbReference type="PANTHER" id="PTHR30055">
    <property type="entry name" value="HTH-TYPE TRANSCRIPTIONAL REGULATOR RUTR"/>
    <property type="match status" value="1"/>
</dbReference>
<keyword evidence="1 2" id="KW-0238">DNA-binding</keyword>
<evidence type="ECO:0000259" key="3">
    <source>
        <dbReference type="PROSITE" id="PS50977"/>
    </source>
</evidence>
<dbReference type="PROSITE" id="PS50977">
    <property type="entry name" value="HTH_TETR_2"/>
    <property type="match status" value="1"/>
</dbReference>
<dbReference type="STRING" id="1122192.SAMN02745673_03912"/>
<evidence type="ECO:0000313" key="5">
    <source>
        <dbReference type="Proteomes" id="UP000190637"/>
    </source>
</evidence>
<dbReference type="InterPro" id="IPR036271">
    <property type="entry name" value="Tet_transcr_reg_TetR-rel_C_sf"/>
</dbReference>
<dbReference type="InterPro" id="IPR001647">
    <property type="entry name" value="HTH_TetR"/>
</dbReference>
<dbReference type="EMBL" id="FUWS01000011">
    <property type="protein sequence ID" value="SKA31221.1"/>
    <property type="molecule type" value="Genomic_DNA"/>
</dbReference>
<dbReference type="InterPro" id="IPR009057">
    <property type="entry name" value="Homeodomain-like_sf"/>
</dbReference>
<sequence>MTRERILEVAREEFADKGYTGASVRGIARAAGVDPALVHHFFGAKEQVFVAAMRLPYDPAEVLRGITASSSRHDRAEALLRFLLGAWEDPRTRGPLLALLRSAAAHDAFAVTVRGFLEDVLSRHIAERFEVPPLRATALLSQVFGLLAMRYVVEVEPLASAAVDDIVAVYAPALRALIDADGAEPDDEGRRAGTDEPGGR</sequence>
<dbReference type="Gene3D" id="1.10.10.60">
    <property type="entry name" value="Homeodomain-like"/>
    <property type="match status" value="1"/>
</dbReference>
<dbReference type="GO" id="GO:0000976">
    <property type="term" value="F:transcription cis-regulatory region binding"/>
    <property type="evidence" value="ECO:0007669"/>
    <property type="project" value="TreeGrafter"/>
</dbReference>
<dbReference type="PANTHER" id="PTHR30055:SF235">
    <property type="entry name" value="TRANSCRIPTIONAL REGULATORY PROTEIN"/>
    <property type="match status" value="1"/>
</dbReference>
<keyword evidence="5" id="KW-1185">Reference proteome</keyword>
<name>A0A1T4STK4_9ACTN</name>
<accession>A0A1T4STK4</accession>
<dbReference type="Pfam" id="PF00440">
    <property type="entry name" value="TetR_N"/>
    <property type="match status" value="1"/>
</dbReference>
<feature type="domain" description="HTH tetR-type" evidence="3">
    <location>
        <begin position="1"/>
        <end position="60"/>
    </location>
</feature>